<dbReference type="Pfam" id="PF07238">
    <property type="entry name" value="PilZ"/>
    <property type="match status" value="1"/>
</dbReference>
<feature type="domain" description="PilZ" evidence="1">
    <location>
        <begin position="3"/>
        <end position="86"/>
    </location>
</feature>
<sequence length="88" mass="9534">MANQRKYPRTSMICRISISHPSSGVLIGQTRDLSEGGVYVHNPNLASLAIGTRVRGQIQDLPVEAPVLEMEVTRTDAEGAGLRFVDKG</sequence>
<evidence type="ECO:0000313" key="3">
    <source>
        <dbReference type="Proteomes" id="UP000669060"/>
    </source>
</evidence>
<comment type="caution">
    <text evidence="2">The sequence shown here is derived from an EMBL/GenBank/DDBJ whole genome shotgun (WGS) entry which is preliminary data.</text>
</comment>
<dbReference type="EMBL" id="JAELYA010000004">
    <property type="protein sequence ID" value="MBO3275924.1"/>
    <property type="molecule type" value="Genomic_DNA"/>
</dbReference>
<evidence type="ECO:0000259" key="1">
    <source>
        <dbReference type="Pfam" id="PF07238"/>
    </source>
</evidence>
<organism evidence="2 3">
    <name type="scientific">Pseudomonas schmalbachii</name>
    <dbReference type="NCBI Taxonomy" id="2816993"/>
    <lineage>
        <taxon>Bacteria</taxon>
        <taxon>Pseudomonadati</taxon>
        <taxon>Pseudomonadota</taxon>
        <taxon>Gammaproteobacteria</taxon>
        <taxon>Pseudomonadales</taxon>
        <taxon>Pseudomonadaceae</taxon>
        <taxon>Pseudomonas</taxon>
    </lineage>
</organism>
<gene>
    <name evidence="2" type="ORF">JFY56_11880</name>
</gene>
<protein>
    <submittedName>
        <fullName evidence="2">PilZ domain-containing protein</fullName>
    </submittedName>
</protein>
<dbReference type="SUPFAM" id="SSF141371">
    <property type="entry name" value="PilZ domain-like"/>
    <property type="match status" value="1"/>
</dbReference>
<dbReference type="Proteomes" id="UP000669060">
    <property type="component" value="Unassembled WGS sequence"/>
</dbReference>
<accession>A0ABS3TTM7</accession>
<dbReference type="RefSeq" id="WP_208313960.1">
    <property type="nucleotide sequence ID" value="NZ_JAELYA010000004.1"/>
</dbReference>
<dbReference type="Gene3D" id="2.40.10.220">
    <property type="entry name" value="predicted glycosyltransferase like domains"/>
    <property type="match status" value="1"/>
</dbReference>
<keyword evidence="3" id="KW-1185">Reference proteome</keyword>
<dbReference type="InterPro" id="IPR009875">
    <property type="entry name" value="PilZ_domain"/>
</dbReference>
<reference evidence="2 3" key="1">
    <citation type="submission" date="2020-12" db="EMBL/GenBank/DDBJ databases">
        <title>Pseudomonas schmalbachii sp. nov. isolated from millipede gut.</title>
        <authorList>
            <person name="Shelomi M."/>
        </authorList>
    </citation>
    <scope>NUCLEOTIDE SEQUENCE [LARGE SCALE GENOMIC DNA]</scope>
    <source>
        <strain evidence="2 3">Milli4</strain>
    </source>
</reference>
<evidence type="ECO:0000313" key="2">
    <source>
        <dbReference type="EMBL" id="MBO3275924.1"/>
    </source>
</evidence>
<proteinExistence type="predicted"/>
<name>A0ABS3TTM7_9PSED</name>